<keyword evidence="1" id="KW-1133">Transmembrane helix</keyword>
<keyword evidence="1" id="KW-0472">Membrane</keyword>
<keyword evidence="1" id="KW-0812">Transmembrane</keyword>
<dbReference type="Proteomes" id="UP000053157">
    <property type="component" value="Unassembled WGS sequence"/>
</dbReference>
<dbReference type="EMBL" id="LOPV01000652">
    <property type="protein sequence ID" value="KTG11319.1"/>
    <property type="molecule type" value="Genomic_DNA"/>
</dbReference>
<reference evidence="2 3" key="1">
    <citation type="submission" date="2015-12" db="EMBL/GenBank/DDBJ databases">
        <title>Haloferax profundi sp. nov. isolated from the Discovery deep brine-seawater interface in the Red Sea.</title>
        <authorList>
            <person name="Zhang G."/>
            <person name="Stingl U."/>
            <person name="Rashid M."/>
        </authorList>
    </citation>
    <scope>NUCLEOTIDE SEQUENCE [LARGE SCALE GENOMIC DNA]</scope>
    <source>
        <strain evidence="2 3">SB29</strain>
    </source>
</reference>
<proteinExistence type="predicted"/>
<accession>A0A0W1RD01</accession>
<gene>
    <name evidence="2" type="ORF">AUR66_20070</name>
</gene>
<comment type="caution">
    <text evidence="2">The sequence shown here is derived from an EMBL/GenBank/DDBJ whole genome shotgun (WGS) entry which is preliminary data.</text>
</comment>
<feature type="transmembrane region" description="Helical" evidence="1">
    <location>
        <begin position="16"/>
        <end position="36"/>
    </location>
</feature>
<name>A0A0W1RD01_9EURY</name>
<sequence length="74" mass="8117">MFKLVRSSPLFSIRRLVFCLVITVFVVTTDVLFIHLKDIQTAAGFATEVAVYTLGFYGGFTITALSNQSSAAHN</sequence>
<keyword evidence="3" id="KW-1185">Reference proteome</keyword>
<organism evidence="2 3">
    <name type="scientific">Haloferax profundi</name>
    <dbReference type="NCBI Taxonomy" id="1544718"/>
    <lineage>
        <taxon>Archaea</taxon>
        <taxon>Methanobacteriati</taxon>
        <taxon>Methanobacteriota</taxon>
        <taxon>Stenosarchaea group</taxon>
        <taxon>Halobacteria</taxon>
        <taxon>Halobacteriales</taxon>
        <taxon>Haloferacaceae</taxon>
        <taxon>Haloferax</taxon>
    </lineage>
</organism>
<feature type="transmembrane region" description="Helical" evidence="1">
    <location>
        <begin position="42"/>
        <end position="65"/>
    </location>
</feature>
<evidence type="ECO:0000313" key="3">
    <source>
        <dbReference type="Proteomes" id="UP000053157"/>
    </source>
</evidence>
<protein>
    <submittedName>
        <fullName evidence="2">Uncharacterized protein</fullName>
    </submittedName>
</protein>
<evidence type="ECO:0000256" key="1">
    <source>
        <dbReference type="SAM" id="Phobius"/>
    </source>
</evidence>
<dbReference type="AlphaFoldDB" id="A0A0W1RD01"/>
<evidence type="ECO:0000313" key="2">
    <source>
        <dbReference type="EMBL" id="KTG11319.1"/>
    </source>
</evidence>